<gene>
    <name evidence="1" type="ORF">CR513_42229</name>
</gene>
<dbReference type="PANTHER" id="PTHR35046">
    <property type="entry name" value="ZINC KNUCKLE (CCHC-TYPE) FAMILY PROTEIN"/>
    <property type="match status" value="1"/>
</dbReference>
<feature type="non-terminal residue" evidence="1">
    <location>
        <position position="1"/>
    </location>
</feature>
<dbReference type="EMBL" id="QJKJ01009130">
    <property type="protein sequence ID" value="RDX77611.1"/>
    <property type="molecule type" value="Genomic_DNA"/>
</dbReference>
<evidence type="ECO:0000313" key="2">
    <source>
        <dbReference type="Proteomes" id="UP000257109"/>
    </source>
</evidence>
<dbReference type="AlphaFoldDB" id="A0A371FH74"/>
<accession>A0A371FH74</accession>
<sequence length="195" mass="23007">MLVEWPISSRKWSNFMIFLRPLFFYKDSKFLNYVWRILWSELSTKLLFSITCHLQTNGQTKMTSRTISQLLRIVNITTSHSLFELVYDFNSLTPLDLFSLPNVIVMLNCDGVSKAQFVKDLYAKACCHIEEKEGDLVWVYLRKERFPNLRKSKLLLRGDGPFKGSLMRSRLTLKKMLNPTKETMRSRTLKHFKVL</sequence>
<reference evidence="1" key="1">
    <citation type="submission" date="2018-05" db="EMBL/GenBank/DDBJ databases">
        <title>Draft genome of Mucuna pruriens seed.</title>
        <authorList>
            <person name="Nnadi N.E."/>
            <person name="Vos R."/>
            <person name="Hasami M.H."/>
            <person name="Devisetty U.K."/>
            <person name="Aguiy J.C."/>
        </authorList>
    </citation>
    <scope>NUCLEOTIDE SEQUENCE [LARGE SCALE GENOMIC DNA]</scope>
    <source>
        <strain evidence="1">JCA_2017</strain>
    </source>
</reference>
<evidence type="ECO:0000313" key="1">
    <source>
        <dbReference type="EMBL" id="RDX77611.1"/>
    </source>
</evidence>
<dbReference type="OrthoDB" id="1935586at2759"/>
<protein>
    <submittedName>
        <fullName evidence="1">Uncharacterized protein</fullName>
    </submittedName>
</protein>
<keyword evidence="2" id="KW-1185">Reference proteome</keyword>
<dbReference type="Proteomes" id="UP000257109">
    <property type="component" value="Unassembled WGS sequence"/>
</dbReference>
<proteinExistence type="predicted"/>
<organism evidence="1 2">
    <name type="scientific">Mucuna pruriens</name>
    <name type="common">Velvet bean</name>
    <name type="synonym">Dolichos pruriens</name>
    <dbReference type="NCBI Taxonomy" id="157652"/>
    <lineage>
        <taxon>Eukaryota</taxon>
        <taxon>Viridiplantae</taxon>
        <taxon>Streptophyta</taxon>
        <taxon>Embryophyta</taxon>
        <taxon>Tracheophyta</taxon>
        <taxon>Spermatophyta</taxon>
        <taxon>Magnoliopsida</taxon>
        <taxon>eudicotyledons</taxon>
        <taxon>Gunneridae</taxon>
        <taxon>Pentapetalae</taxon>
        <taxon>rosids</taxon>
        <taxon>fabids</taxon>
        <taxon>Fabales</taxon>
        <taxon>Fabaceae</taxon>
        <taxon>Papilionoideae</taxon>
        <taxon>50 kb inversion clade</taxon>
        <taxon>NPAAA clade</taxon>
        <taxon>indigoferoid/millettioid clade</taxon>
        <taxon>Phaseoleae</taxon>
        <taxon>Mucuna</taxon>
    </lineage>
</organism>
<dbReference type="PANTHER" id="PTHR35046:SF26">
    <property type="entry name" value="RNA-DIRECTED DNA POLYMERASE"/>
    <property type="match status" value="1"/>
</dbReference>
<name>A0A371FH74_MUCPR</name>
<comment type="caution">
    <text evidence="1">The sequence shown here is derived from an EMBL/GenBank/DDBJ whole genome shotgun (WGS) entry which is preliminary data.</text>
</comment>